<gene>
    <name evidence="1" type="ORF">LCGC14_2288590</name>
</gene>
<dbReference type="AlphaFoldDB" id="A0A0F9FM33"/>
<sequence>MALSFGLVEWSQVEWLAILIGGWTGVAITHKADKLIRSE</sequence>
<proteinExistence type="predicted"/>
<evidence type="ECO:0000313" key="1">
    <source>
        <dbReference type="EMBL" id="KKL52127.1"/>
    </source>
</evidence>
<reference evidence="1" key="1">
    <citation type="journal article" date="2015" name="Nature">
        <title>Complex archaea that bridge the gap between prokaryotes and eukaryotes.</title>
        <authorList>
            <person name="Spang A."/>
            <person name="Saw J.H."/>
            <person name="Jorgensen S.L."/>
            <person name="Zaremba-Niedzwiedzka K."/>
            <person name="Martijn J."/>
            <person name="Lind A.E."/>
            <person name="van Eijk R."/>
            <person name="Schleper C."/>
            <person name="Guy L."/>
            <person name="Ettema T.J."/>
        </authorList>
    </citation>
    <scope>NUCLEOTIDE SEQUENCE</scope>
</reference>
<accession>A0A0F9FM33</accession>
<comment type="caution">
    <text evidence="1">The sequence shown here is derived from an EMBL/GenBank/DDBJ whole genome shotgun (WGS) entry which is preliminary data.</text>
</comment>
<name>A0A0F9FM33_9ZZZZ</name>
<organism evidence="1">
    <name type="scientific">marine sediment metagenome</name>
    <dbReference type="NCBI Taxonomy" id="412755"/>
    <lineage>
        <taxon>unclassified sequences</taxon>
        <taxon>metagenomes</taxon>
        <taxon>ecological metagenomes</taxon>
    </lineage>
</organism>
<protein>
    <submittedName>
        <fullName evidence="1">Uncharacterized protein</fullName>
    </submittedName>
</protein>
<dbReference type="EMBL" id="LAZR01032001">
    <property type="protein sequence ID" value="KKL52127.1"/>
    <property type="molecule type" value="Genomic_DNA"/>
</dbReference>